<name>A0AAD7HY92_9AGAR</name>
<sequence length="184" mass="20640">MARHLSIRRLDLQRQFKDALDAVTKIQREIREKRAWLEIVDGWISCPPPPSPFPRSAVIIPADDSRLGVWINSTTEKDTYWFLTQAAVPCFMIQELGVDQKPADVCHSFVERTEVEGLLDPTKNPEDAIAHGGPHSFSTYECYPVPHSTVSRSAANRNCALLSHQQGLPISRDLPQDVPRVTAS</sequence>
<dbReference type="Proteomes" id="UP001215280">
    <property type="component" value="Unassembled WGS sequence"/>
</dbReference>
<accession>A0AAD7HY92</accession>
<keyword evidence="2" id="KW-1185">Reference proteome</keyword>
<evidence type="ECO:0000313" key="2">
    <source>
        <dbReference type="Proteomes" id="UP001215280"/>
    </source>
</evidence>
<reference evidence="1" key="1">
    <citation type="submission" date="2023-03" db="EMBL/GenBank/DDBJ databases">
        <title>Massive genome expansion in bonnet fungi (Mycena s.s.) driven by repeated elements and novel gene families across ecological guilds.</title>
        <authorList>
            <consortium name="Lawrence Berkeley National Laboratory"/>
            <person name="Harder C.B."/>
            <person name="Miyauchi S."/>
            <person name="Viragh M."/>
            <person name="Kuo A."/>
            <person name="Thoen E."/>
            <person name="Andreopoulos B."/>
            <person name="Lu D."/>
            <person name="Skrede I."/>
            <person name="Drula E."/>
            <person name="Henrissat B."/>
            <person name="Morin E."/>
            <person name="Kohler A."/>
            <person name="Barry K."/>
            <person name="LaButti K."/>
            <person name="Morin E."/>
            <person name="Salamov A."/>
            <person name="Lipzen A."/>
            <person name="Mereny Z."/>
            <person name="Hegedus B."/>
            <person name="Baldrian P."/>
            <person name="Stursova M."/>
            <person name="Weitz H."/>
            <person name="Taylor A."/>
            <person name="Grigoriev I.V."/>
            <person name="Nagy L.G."/>
            <person name="Martin F."/>
            <person name="Kauserud H."/>
        </authorList>
    </citation>
    <scope>NUCLEOTIDE SEQUENCE</scope>
    <source>
        <strain evidence="1">CBHHK188m</strain>
    </source>
</reference>
<protein>
    <submittedName>
        <fullName evidence="1">Uncharacterized protein</fullName>
    </submittedName>
</protein>
<evidence type="ECO:0000313" key="1">
    <source>
        <dbReference type="EMBL" id="KAJ7730871.1"/>
    </source>
</evidence>
<comment type="caution">
    <text evidence="1">The sequence shown here is derived from an EMBL/GenBank/DDBJ whole genome shotgun (WGS) entry which is preliminary data.</text>
</comment>
<dbReference type="EMBL" id="JARJLG010000187">
    <property type="protein sequence ID" value="KAJ7730871.1"/>
    <property type="molecule type" value="Genomic_DNA"/>
</dbReference>
<dbReference type="AlphaFoldDB" id="A0AAD7HY92"/>
<gene>
    <name evidence="1" type="ORF">DFH07DRAFT_968992</name>
</gene>
<organism evidence="1 2">
    <name type="scientific">Mycena maculata</name>
    <dbReference type="NCBI Taxonomy" id="230809"/>
    <lineage>
        <taxon>Eukaryota</taxon>
        <taxon>Fungi</taxon>
        <taxon>Dikarya</taxon>
        <taxon>Basidiomycota</taxon>
        <taxon>Agaricomycotina</taxon>
        <taxon>Agaricomycetes</taxon>
        <taxon>Agaricomycetidae</taxon>
        <taxon>Agaricales</taxon>
        <taxon>Marasmiineae</taxon>
        <taxon>Mycenaceae</taxon>
        <taxon>Mycena</taxon>
    </lineage>
</organism>
<proteinExistence type="predicted"/>